<evidence type="ECO:0000256" key="1">
    <source>
        <dbReference type="SAM" id="MobiDB-lite"/>
    </source>
</evidence>
<protein>
    <submittedName>
        <fullName evidence="3">Uncharacterized protein</fullName>
    </submittedName>
</protein>
<dbReference type="EMBL" id="JADYXP020000004">
    <property type="protein sequence ID" value="KAL0126165.1"/>
    <property type="molecule type" value="Genomic_DNA"/>
</dbReference>
<feature type="signal peptide" evidence="2">
    <location>
        <begin position="1"/>
        <end position="20"/>
    </location>
</feature>
<gene>
    <name evidence="3" type="ORF">PUN28_004942</name>
</gene>
<evidence type="ECO:0000313" key="4">
    <source>
        <dbReference type="Proteomes" id="UP001430953"/>
    </source>
</evidence>
<comment type="caution">
    <text evidence="3">The sequence shown here is derived from an EMBL/GenBank/DDBJ whole genome shotgun (WGS) entry which is preliminary data.</text>
</comment>
<feature type="compositionally biased region" description="Basic residues" evidence="1">
    <location>
        <begin position="298"/>
        <end position="308"/>
    </location>
</feature>
<keyword evidence="2" id="KW-0732">Signal</keyword>
<feature type="region of interest" description="Disordered" evidence="1">
    <location>
        <begin position="188"/>
        <end position="245"/>
    </location>
</feature>
<dbReference type="AlphaFoldDB" id="A0AAW2GHV6"/>
<keyword evidence="4" id="KW-1185">Reference proteome</keyword>
<sequence>MGSFIIVLTVFAVYCSEVYCDTLPTEVTKPEDPALLEKSNNSHATIERESFWKNLGLSKRRTARLEASRYLEGANSAADVRKGRFLNSLAFLTGLSFGGLATAASSTMKSIAKMPQMFSINLGSSKTSPYFAAYYSQYPYAPLLPYPFFYPGPFGITPVIDAAKPQTSQNDLAPQVINLFEHRPIDLAGNNEDYDTDEEKSNGGNRADDRVRAEADRNAEEKGTTRGCKEGHRKSSKGAARDREYLQQTSDVDLRAAMNFRAGNQSILGNIIDSILGGGNTTITTPPNNDTNTTQLPQHHHHHHHHHHGDYTDYPPFQGYYGGYPQNVHHVDLTTTQPYTQLSYNVPYEQPNYYHDDKYNAHPGLSPSYSPSISPGRNEYQATDFNRLYSEFQPPSNNDGFKPLK</sequence>
<feature type="region of interest" description="Disordered" evidence="1">
    <location>
        <begin position="286"/>
        <end position="310"/>
    </location>
</feature>
<reference evidence="3 4" key="1">
    <citation type="submission" date="2023-03" db="EMBL/GenBank/DDBJ databases">
        <title>High recombination rates correlate with genetic variation in Cardiocondyla obscurior ants.</title>
        <authorList>
            <person name="Errbii M."/>
        </authorList>
    </citation>
    <scope>NUCLEOTIDE SEQUENCE [LARGE SCALE GENOMIC DNA]</scope>
    <source>
        <strain evidence="3">Alpha-2009</strain>
        <tissue evidence="3">Whole body</tissue>
    </source>
</reference>
<organism evidence="3 4">
    <name type="scientific">Cardiocondyla obscurior</name>
    <dbReference type="NCBI Taxonomy" id="286306"/>
    <lineage>
        <taxon>Eukaryota</taxon>
        <taxon>Metazoa</taxon>
        <taxon>Ecdysozoa</taxon>
        <taxon>Arthropoda</taxon>
        <taxon>Hexapoda</taxon>
        <taxon>Insecta</taxon>
        <taxon>Pterygota</taxon>
        <taxon>Neoptera</taxon>
        <taxon>Endopterygota</taxon>
        <taxon>Hymenoptera</taxon>
        <taxon>Apocrita</taxon>
        <taxon>Aculeata</taxon>
        <taxon>Formicoidea</taxon>
        <taxon>Formicidae</taxon>
        <taxon>Myrmicinae</taxon>
        <taxon>Cardiocondyla</taxon>
    </lineage>
</organism>
<feature type="compositionally biased region" description="Basic and acidic residues" evidence="1">
    <location>
        <begin position="206"/>
        <end position="230"/>
    </location>
</feature>
<evidence type="ECO:0000256" key="2">
    <source>
        <dbReference type="SAM" id="SignalP"/>
    </source>
</evidence>
<proteinExistence type="predicted"/>
<dbReference type="Proteomes" id="UP001430953">
    <property type="component" value="Unassembled WGS sequence"/>
</dbReference>
<evidence type="ECO:0000313" key="3">
    <source>
        <dbReference type="EMBL" id="KAL0126165.1"/>
    </source>
</evidence>
<feature type="chain" id="PRO_5044002469" evidence="2">
    <location>
        <begin position="21"/>
        <end position="405"/>
    </location>
</feature>
<accession>A0AAW2GHV6</accession>
<name>A0AAW2GHV6_9HYME</name>